<dbReference type="Gene3D" id="3.30.200.20">
    <property type="entry name" value="Phosphorylase Kinase, domain 1"/>
    <property type="match status" value="1"/>
</dbReference>
<dbReference type="GO" id="GO:0005524">
    <property type="term" value="F:ATP binding"/>
    <property type="evidence" value="ECO:0007669"/>
    <property type="project" value="UniProtKB-UniRule"/>
</dbReference>
<dbReference type="Pfam" id="PF00069">
    <property type="entry name" value="Pkinase"/>
    <property type="match status" value="1"/>
</dbReference>
<evidence type="ECO:0000256" key="1">
    <source>
        <dbReference type="ARBA" id="ARBA00004496"/>
    </source>
</evidence>
<sequence>MNTLRGSSHYLWDVSKPLGQGATSMVYKGRNKSSGEEVAVKVFSRAAQMRPHEVQMREFDVMRKLAHRNIVPLLDAEEEQGTGNKVIVMQLTEHGSLFNVLEEPHNAYGLPEEEFLIVLEHVTCGVKYMREHGIIHRDIKPGNILRYIGEDGRSVYKLTDFGSAKQVQDEEEPFMSLYGTEEYLHPDMYEKALLRAPDKKHFTSKVDLWSLGVTFFHVATGELPFKPFGGRNNREKMFEITTRKESGVIMGVQHIEMGPIQWSKELPGYCRLSAGLKLLITPVFARLLESNPKYTWNFDDFFDHVANIIKKRVIHVFCPHTWTCLKVYIDAENNLTNLQELIAKQTDIQSTSQLLIFDGQLLKDCVQPLLPVCNYPEGITETNPIFCFDRDFKDTPLFPPPPIREFPKTKASSYAEDYKAAKACSATGCYMEKEVEWYSIKQDLVRRSVQVYIHELYHECSHLADYNKFRSKNCDNLTQWKETFLQMFQHELRMIKVLTDTQDSDIGALLRELNQFYEECVRDVNETSRKITELSYEVENELKRLQDDHLNKKILKKKWNDSVGCSSKDRCVQKVHVIVTQILKTKQQFGEDRRKTGATFNDEQIHKYEKHRLFENCIKIESLFSDHCQTKAKEQFQQFHVWYRQSWEIRYKSEQIEKLLLKLAELLENFVRSLSQMCLKYKGDFERCITRIEASLTRQERHQHPPSPLMQRSVSEIMMGSAGSRDELKRMRNILIRSVLQGLHDNQKVAGDLQQELHSQSEDLSQLFSSL</sequence>
<evidence type="ECO:0000256" key="8">
    <source>
        <dbReference type="PROSITE-ProRule" id="PRU10141"/>
    </source>
</evidence>
<dbReference type="InterPro" id="IPR041087">
    <property type="entry name" value="TBK1_ULD"/>
</dbReference>
<evidence type="ECO:0000313" key="12">
    <source>
        <dbReference type="Proteomes" id="UP000828390"/>
    </source>
</evidence>
<dbReference type="FunFam" id="3.30.200.20:FF:000106">
    <property type="entry name" value="serine/threonine-protein kinase TBK1 isoform X1"/>
    <property type="match status" value="1"/>
</dbReference>
<dbReference type="SMART" id="SM00220">
    <property type="entry name" value="S_TKc"/>
    <property type="match status" value="1"/>
</dbReference>
<dbReference type="AlphaFoldDB" id="A0A9D4GMD6"/>
<comment type="subcellular location">
    <subcellularLocation>
        <location evidence="1">Cytoplasm</location>
    </subcellularLocation>
</comment>
<keyword evidence="7 8" id="KW-0067">ATP-binding</keyword>
<dbReference type="PANTHER" id="PTHR22969">
    <property type="entry name" value="IKB KINASE"/>
    <property type="match status" value="1"/>
</dbReference>
<keyword evidence="2" id="KW-0963">Cytoplasm</keyword>
<organism evidence="11 12">
    <name type="scientific">Dreissena polymorpha</name>
    <name type="common">Zebra mussel</name>
    <name type="synonym">Mytilus polymorpha</name>
    <dbReference type="NCBI Taxonomy" id="45954"/>
    <lineage>
        <taxon>Eukaryota</taxon>
        <taxon>Metazoa</taxon>
        <taxon>Spiralia</taxon>
        <taxon>Lophotrochozoa</taxon>
        <taxon>Mollusca</taxon>
        <taxon>Bivalvia</taxon>
        <taxon>Autobranchia</taxon>
        <taxon>Heteroconchia</taxon>
        <taxon>Euheterodonta</taxon>
        <taxon>Imparidentia</taxon>
        <taxon>Neoheterodontei</taxon>
        <taxon>Myida</taxon>
        <taxon>Dreissenoidea</taxon>
        <taxon>Dreissenidae</taxon>
        <taxon>Dreissena</taxon>
    </lineage>
</organism>
<dbReference type="GO" id="GO:0009967">
    <property type="term" value="P:positive regulation of signal transduction"/>
    <property type="evidence" value="ECO:0007669"/>
    <property type="project" value="UniProtKB-ARBA"/>
</dbReference>
<dbReference type="FunFam" id="1.10.510.10:FF:000100">
    <property type="entry name" value="inhibitor of nuclear factor kappa-B kinase subunit epsilon"/>
    <property type="match status" value="1"/>
</dbReference>
<dbReference type="EMBL" id="JAIWYP010000005">
    <property type="protein sequence ID" value="KAH3819849.1"/>
    <property type="molecule type" value="Genomic_DNA"/>
</dbReference>
<dbReference type="PROSITE" id="PS50011">
    <property type="entry name" value="PROTEIN_KINASE_DOM"/>
    <property type="match status" value="1"/>
</dbReference>
<dbReference type="SUPFAM" id="SSF56112">
    <property type="entry name" value="Protein kinase-like (PK-like)"/>
    <property type="match status" value="1"/>
</dbReference>
<feature type="binding site" evidence="8">
    <location>
        <position position="41"/>
    </location>
    <ligand>
        <name>ATP</name>
        <dbReference type="ChEBI" id="CHEBI:30616"/>
    </ligand>
</feature>
<dbReference type="GO" id="GO:0045089">
    <property type="term" value="P:positive regulation of innate immune response"/>
    <property type="evidence" value="ECO:0007669"/>
    <property type="project" value="UniProtKB-ARBA"/>
</dbReference>
<feature type="domain" description="Protein kinase" evidence="9">
    <location>
        <begin position="12"/>
        <end position="307"/>
    </location>
</feature>
<proteinExistence type="predicted"/>
<reference evidence="11" key="1">
    <citation type="journal article" date="2019" name="bioRxiv">
        <title>The Genome of the Zebra Mussel, Dreissena polymorpha: A Resource for Invasive Species Research.</title>
        <authorList>
            <person name="McCartney M.A."/>
            <person name="Auch B."/>
            <person name="Kono T."/>
            <person name="Mallez S."/>
            <person name="Zhang Y."/>
            <person name="Obille A."/>
            <person name="Becker A."/>
            <person name="Abrahante J.E."/>
            <person name="Garbe J."/>
            <person name="Badalamenti J.P."/>
            <person name="Herman A."/>
            <person name="Mangelson H."/>
            <person name="Liachko I."/>
            <person name="Sullivan S."/>
            <person name="Sone E.D."/>
            <person name="Koren S."/>
            <person name="Silverstein K.A.T."/>
            <person name="Beckman K.B."/>
            <person name="Gohl D.M."/>
        </authorList>
    </citation>
    <scope>NUCLEOTIDE SEQUENCE</scope>
    <source>
        <strain evidence="11">Duluth1</strain>
        <tissue evidence="11">Whole animal</tissue>
    </source>
</reference>
<dbReference type="InterPro" id="IPR041309">
    <property type="entry name" value="TBK1_CC1"/>
</dbReference>
<evidence type="ECO:0000256" key="6">
    <source>
        <dbReference type="ARBA" id="ARBA00022777"/>
    </source>
</evidence>
<dbReference type="InterPro" id="IPR011009">
    <property type="entry name" value="Kinase-like_dom_sf"/>
</dbReference>
<dbReference type="Pfam" id="PF18394">
    <property type="entry name" value="TBK1_CCD1"/>
    <property type="match status" value="1"/>
</dbReference>
<evidence type="ECO:0000256" key="4">
    <source>
        <dbReference type="ARBA" id="ARBA00022679"/>
    </source>
</evidence>
<dbReference type="Pfam" id="PF18396">
    <property type="entry name" value="TBK1_ULD"/>
    <property type="match status" value="1"/>
</dbReference>
<dbReference type="Gene3D" id="1.10.510.10">
    <property type="entry name" value="Transferase(Phosphotransferase) domain 1"/>
    <property type="match status" value="1"/>
</dbReference>
<keyword evidence="5 8" id="KW-0547">Nucleotide-binding</keyword>
<dbReference type="InterPro" id="IPR051180">
    <property type="entry name" value="IKK"/>
</dbReference>
<keyword evidence="3" id="KW-0723">Serine/threonine-protein kinase</keyword>
<dbReference type="InterPro" id="IPR029071">
    <property type="entry name" value="Ubiquitin-like_domsf"/>
</dbReference>
<evidence type="ECO:0000256" key="3">
    <source>
        <dbReference type="ARBA" id="ARBA00022527"/>
    </source>
</evidence>
<feature type="domain" description="Ubiquitin-like" evidence="10">
    <location>
        <begin position="325"/>
        <end position="364"/>
    </location>
</feature>
<dbReference type="InterPro" id="IPR017441">
    <property type="entry name" value="Protein_kinase_ATP_BS"/>
</dbReference>
<comment type="caution">
    <text evidence="11">The sequence shown here is derived from an EMBL/GenBank/DDBJ whole genome shotgun (WGS) entry which is preliminary data.</text>
</comment>
<gene>
    <name evidence="11" type="ORF">DPMN_121591</name>
</gene>
<dbReference type="InterPro" id="IPR000719">
    <property type="entry name" value="Prot_kinase_dom"/>
</dbReference>
<evidence type="ECO:0000256" key="5">
    <source>
        <dbReference type="ARBA" id="ARBA00022741"/>
    </source>
</evidence>
<evidence type="ECO:0000256" key="2">
    <source>
        <dbReference type="ARBA" id="ARBA00022490"/>
    </source>
</evidence>
<dbReference type="InterPro" id="IPR000626">
    <property type="entry name" value="Ubiquitin-like_dom"/>
</dbReference>
<dbReference type="Gene3D" id="3.10.20.90">
    <property type="entry name" value="Phosphatidylinositol 3-kinase Catalytic Subunit, Chain A, domain 1"/>
    <property type="match status" value="1"/>
</dbReference>
<evidence type="ECO:0000259" key="10">
    <source>
        <dbReference type="PROSITE" id="PS50053"/>
    </source>
</evidence>
<dbReference type="GO" id="GO:0005737">
    <property type="term" value="C:cytoplasm"/>
    <property type="evidence" value="ECO:0007669"/>
    <property type="project" value="UniProtKB-SubCell"/>
</dbReference>
<name>A0A9D4GMD6_DREPO</name>
<protein>
    <recommendedName>
        <fullName evidence="13">TANK-binding kinase 1</fullName>
    </recommendedName>
</protein>
<evidence type="ECO:0008006" key="13">
    <source>
        <dbReference type="Google" id="ProtNLM"/>
    </source>
</evidence>
<evidence type="ECO:0000313" key="11">
    <source>
        <dbReference type="EMBL" id="KAH3819849.1"/>
    </source>
</evidence>
<evidence type="ECO:0000259" key="9">
    <source>
        <dbReference type="PROSITE" id="PS50011"/>
    </source>
</evidence>
<dbReference type="CDD" id="cd12219">
    <property type="entry name" value="Ubl_TBK1_like"/>
    <property type="match status" value="1"/>
</dbReference>
<dbReference type="OrthoDB" id="10013850at2759"/>
<dbReference type="PANTHER" id="PTHR22969:SF15">
    <property type="entry name" value="FI05319P"/>
    <property type="match status" value="1"/>
</dbReference>
<dbReference type="PROSITE" id="PS00107">
    <property type="entry name" value="PROTEIN_KINASE_ATP"/>
    <property type="match status" value="1"/>
</dbReference>
<accession>A0A9D4GMD6</accession>
<dbReference type="SUPFAM" id="SSF54236">
    <property type="entry name" value="Ubiquitin-like"/>
    <property type="match status" value="1"/>
</dbReference>
<dbReference type="Gene3D" id="1.20.1270.420">
    <property type="match status" value="1"/>
</dbReference>
<dbReference type="GO" id="GO:0006950">
    <property type="term" value="P:response to stress"/>
    <property type="evidence" value="ECO:0007669"/>
    <property type="project" value="UniProtKB-ARBA"/>
</dbReference>
<evidence type="ECO:0000256" key="7">
    <source>
        <dbReference type="ARBA" id="ARBA00022840"/>
    </source>
</evidence>
<dbReference type="PROSITE" id="PS50053">
    <property type="entry name" value="UBIQUITIN_2"/>
    <property type="match status" value="1"/>
</dbReference>
<dbReference type="GO" id="GO:0010628">
    <property type="term" value="P:positive regulation of gene expression"/>
    <property type="evidence" value="ECO:0007669"/>
    <property type="project" value="UniProtKB-ARBA"/>
</dbReference>
<keyword evidence="4" id="KW-0808">Transferase</keyword>
<reference evidence="11" key="2">
    <citation type="submission" date="2020-11" db="EMBL/GenBank/DDBJ databases">
        <authorList>
            <person name="McCartney M.A."/>
            <person name="Auch B."/>
            <person name="Kono T."/>
            <person name="Mallez S."/>
            <person name="Becker A."/>
            <person name="Gohl D.M."/>
            <person name="Silverstein K.A.T."/>
            <person name="Koren S."/>
            <person name="Bechman K.B."/>
            <person name="Herman A."/>
            <person name="Abrahante J.E."/>
            <person name="Garbe J."/>
        </authorList>
    </citation>
    <scope>NUCLEOTIDE SEQUENCE</scope>
    <source>
        <strain evidence="11">Duluth1</strain>
        <tissue evidence="11">Whole animal</tissue>
    </source>
</reference>
<dbReference type="GO" id="GO:0004674">
    <property type="term" value="F:protein serine/threonine kinase activity"/>
    <property type="evidence" value="ECO:0007669"/>
    <property type="project" value="UniProtKB-KW"/>
</dbReference>
<dbReference type="Proteomes" id="UP000828390">
    <property type="component" value="Unassembled WGS sequence"/>
</dbReference>
<keyword evidence="6" id="KW-0418">Kinase</keyword>
<keyword evidence="12" id="KW-1185">Reference proteome</keyword>